<accession>A0A2W1NMV4</accession>
<dbReference type="AlphaFoldDB" id="A0A2W1NMV4"/>
<sequence length="354" mass="41463">MLNLTTMKIILLLLFSQLYLFSFTQQRVYDEAPHGYSSDFTAFNKYIGFDFTSLVEQTFMQQDTSSIGVFMEDTLLKKDLLSFYKKVQGVPAHSNWRIHGHYNASFGDISGSYDDFTKQCPERIYKNKLIIYQIEPGINTWMHIDYAFEMENNAIIIKAFSAKYLYNNFGDAPSKLAFNQSYPSGFDRFNEMSSQIFKPSTKYQSTIDYRLKSLAEFERRRDTTLGSLADMNQTFFYESMQSNLSFFYGRECGRLSWMALESKNYEAALNMAKKGLNYDPEQEWIKTNLALAYLLNDSYDEAIKIYDQLSDKLYVLYQKVYLEIFIEDIESLQKKSIQHDNLDKALLYLKGKQK</sequence>
<proteinExistence type="predicted"/>
<dbReference type="InterPro" id="IPR011990">
    <property type="entry name" value="TPR-like_helical_dom_sf"/>
</dbReference>
<name>A0A2W1NMV4_9FLAO</name>
<keyword evidence="2" id="KW-1185">Reference proteome</keyword>
<dbReference type="Gene3D" id="1.25.40.10">
    <property type="entry name" value="Tetratricopeptide repeat domain"/>
    <property type="match status" value="1"/>
</dbReference>
<evidence type="ECO:0008006" key="3">
    <source>
        <dbReference type="Google" id="ProtNLM"/>
    </source>
</evidence>
<comment type="caution">
    <text evidence="1">The sequence shown here is derived from an EMBL/GenBank/DDBJ whole genome shotgun (WGS) entry which is preliminary data.</text>
</comment>
<protein>
    <recommendedName>
        <fullName evidence="3">Tetratricopeptide repeat protein</fullName>
    </recommendedName>
</protein>
<evidence type="ECO:0000313" key="2">
    <source>
        <dbReference type="Proteomes" id="UP000249248"/>
    </source>
</evidence>
<dbReference type="Proteomes" id="UP000249248">
    <property type="component" value="Unassembled WGS sequence"/>
</dbReference>
<dbReference type="EMBL" id="QKSB01000014">
    <property type="protein sequence ID" value="PZE15928.1"/>
    <property type="molecule type" value="Genomic_DNA"/>
</dbReference>
<dbReference type="Pfam" id="PF14559">
    <property type="entry name" value="TPR_19"/>
    <property type="match status" value="1"/>
</dbReference>
<evidence type="ECO:0000313" key="1">
    <source>
        <dbReference type="EMBL" id="PZE15928.1"/>
    </source>
</evidence>
<reference evidence="1 2" key="1">
    <citation type="submission" date="2018-06" db="EMBL/GenBank/DDBJ databases">
        <title>The draft genome sequence of Crocinitomix sp. SM1701.</title>
        <authorList>
            <person name="Zhang X."/>
        </authorList>
    </citation>
    <scope>NUCLEOTIDE SEQUENCE [LARGE SCALE GENOMIC DNA]</scope>
    <source>
        <strain evidence="1 2">SM1701</strain>
    </source>
</reference>
<organism evidence="1 2">
    <name type="scientific">Putridiphycobacter roseus</name>
    <dbReference type="NCBI Taxonomy" id="2219161"/>
    <lineage>
        <taxon>Bacteria</taxon>
        <taxon>Pseudomonadati</taxon>
        <taxon>Bacteroidota</taxon>
        <taxon>Flavobacteriia</taxon>
        <taxon>Flavobacteriales</taxon>
        <taxon>Crocinitomicaceae</taxon>
        <taxon>Putridiphycobacter</taxon>
    </lineage>
</organism>
<dbReference type="SUPFAM" id="SSF48452">
    <property type="entry name" value="TPR-like"/>
    <property type="match status" value="1"/>
</dbReference>
<gene>
    <name evidence="1" type="ORF">DNU06_15580</name>
</gene>